<gene>
    <name evidence="1" type="ORF">MNBD_BACTEROID06-506</name>
</gene>
<dbReference type="AlphaFoldDB" id="A0A3B0UG00"/>
<evidence type="ECO:0000313" key="1">
    <source>
        <dbReference type="EMBL" id="VAW28060.1"/>
    </source>
</evidence>
<organism evidence="1">
    <name type="scientific">hydrothermal vent metagenome</name>
    <dbReference type="NCBI Taxonomy" id="652676"/>
    <lineage>
        <taxon>unclassified sequences</taxon>
        <taxon>metagenomes</taxon>
        <taxon>ecological metagenomes</taxon>
    </lineage>
</organism>
<reference evidence="1" key="1">
    <citation type="submission" date="2018-06" db="EMBL/GenBank/DDBJ databases">
        <authorList>
            <person name="Zhirakovskaya E."/>
        </authorList>
    </citation>
    <scope>NUCLEOTIDE SEQUENCE</scope>
</reference>
<protein>
    <submittedName>
        <fullName evidence="1">Uncharacterized protein</fullName>
    </submittedName>
</protein>
<name>A0A3B0UG00_9ZZZZ</name>
<sequence>MKKTEIIEFEYPKRLNEILDQSWKIFKSQFIHGRHEINK</sequence>
<accession>A0A3B0UG00</accession>
<dbReference type="EMBL" id="UOES01000342">
    <property type="protein sequence ID" value="VAW28060.1"/>
    <property type="molecule type" value="Genomic_DNA"/>
</dbReference>
<proteinExistence type="predicted"/>